<keyword evidence="3" id="KW-1185">Reference proteome</keyword>
<gene>
    <name evidence="2" type="ORF">H9K75_12555</name>
</gene>
<reference evidence="2 3" key="1">
    <citation type="submission" date="2020-08" db="EMBL/GenBank/DDBJ databases">
        <title>Genome sequence of Diaphorobacter aerolatus KACC 16536T.</title>
        <authorList>
            <person name="Hyun D.-W."/>
            <person name="Bae J.-W."/>
        </authorList>
    </citation>
    <scope>NUCLEOTIDE SEQUENCE [LARGE SCALE GENOMIC DNA]</scope>
    <source>
        <strain evidence="2 3">KACC 16536</strain>
    </source>
</reference>
<protein>
    <submittedName>
        <fullName evidence="2">TIGR03915 family putative DNA repair protein</fullName>
    </submittedName>
</protein>
<dbReference type="Pfam" id="PF13566">
    <property type="entry name" value="DUF4130"/>
    <property type="match status" value="1"/>
</dbReference>
<sequence length="296" mass="33364">MPPWIIRLESPDDWGGFRLAARHLLAHRVPAHAVRWITDQGTATADGNNDLFTAAAGDDAAIAPHEVELRLLEAGSCRATDTPPIALSRLAMQTCAQASLHADPDRFELLYRWLTRVSAGTVDAGDPLDGDWIRIARAARAVQREIHKMRAFVRFKPLTRAQLLPPLYIAWFEPAHHVVRANADFFVRRFTGMHWAILTPQLGLRWNGETLEEVSDCRPDQLPAADAGEALWLTYYQSTFNPARLKPQAMLREMPRRYWKNLPEARLIPQLEASARQTTDEMLRVKPGLGARADQS</sequence>
<dbReference type="InterPro" id="IPR025404">
    <property type="entry name" value="DUF4130"/>
</dbReference>
<evidence type="ECO:0000313" key="2">
    <source>
        <dbReference type="EMBL" id="QNP50524.1"/>
    </source>
</evidence>
<dbReference type="InterPro" id="IPR023875">
    <property type="entry name" value="DNA_repair_put"/>
</dbReference>
<name>A0A7H0GQF8_9BURK</name>
<organism evidence="2 3">
    <name type="scientific">Diaphorobacter aerolatus</name>
    <dbReference type="NCBI Taxonomy" id="1288495"/>
    <lineage>
        <taxon>Bacteria</taxon>
        <taxon>Pseudomonadati</taxon>
        <taxon>Pseudomonadota</taxon>
        <taxon>Betaproteobacteria</taxon>
        <taxon>Burkholderiales</taxon>
        <taxon>Comamonadaceae</taxon>
        <taxon>Diaphorobacter</taxon>
    </lineage>
</organism>
<proteinExistence type="predicted"/>
<dbReference type="AlphaFoldDB" id="A0A7H0GQF8"/>
<evidence type="ECO:0000259" key="1">
    <source>
        <dbReference type="Pfam" id="PF13566"/>
    </source>
</evidence>
<feature type="domain" description="DUF4130" evidence="1">
    <location>
        <begin position="104"/>
        <end position="264"/>
    </location>
</feature>
<evidence type="ECO:0000313" key="3">
    <source>
        <dbReference type="Proteomes" id="UP000516028"/>
    </source>
</evidence>
<accession>A0A7H0GQF8</accession>
<dbReference type="KEGG" id="daer:H9K75_12555"/>
<dbReference type="NCBIfam" id="TIGR03915">
    <property type="entry name" value="SAM_7_link_chp"/>
    <property type="match status" value="1"/>
</dbReference>
<dbReference type="Proteomes" id="UP000516028">
    <property type="component" value="Chromosome"/>
</dbReference>
<dbReference type="EMBL" id="CP060783">
    <property type="protein sequence ID" value="QNP50524.1"/>
    <property type="molecule type" value="Genomic_DNA"/>
</dbReference>